<dbReference type="SUPFAM" id="SSF52499">
    <property type="entry name" value="Isochorismatase-like hydrolases"/>
    <property type="match status" value="1"/>
</dbReference>
<dbReference type="Pfam" id="PF00857">
    <property type="entry name" value="Isochorismatase"/>
    <property type="match status" value="1"/>
</dbReference>
<dbReference type="RefSeq" id="XP_037224924.1">
    <property type="nucleotide sequence ID" value="XM_037357014.1"/>
</dbReference>
<evidence type="ECO:0000313" key="4">
    <source>
        <dbReference type="EMBL" id="KAF7314901.1"/>
    </source>
</evidence>
<evidence type="ECO:0000256" key="1">
    <source>
        <dbReference type="ARBA" id="ARBA00006336"/>
    </source>
</evidence>
<dbReference type="InterPro" id="IPR000868">
    <property type="entry name" value="Isochorismatase-like_dom"/>
</dbReference>
<name>A0A8H6TCG2_9AGAR</name>
<comment type="similarity">
    <text evidence="1">Belongs to the isochorismatase family.</text>
</comment>
<dbReference type="InterPro" id="IPR050272">
    <property type="entry name" value="Isochorismatase-like_hydrls"/>
</dbReference>
<gene>
    <name evidence="4" type="ORF">MIND_00003900</name>
</gene>
<evidence type="ECO:0000259" key="3">
    <source>
        <dbReference type="Pfam" id="PF00857"/>
    </source>
</evidence>
<sequence>MTQSGKSYREIVGLAPSTAALNDSVLIIIDAQNEYVVGELLITNLATSRPAIAALVERYRASGNPVIHILHKVAEGYPAFTPGTTLAEEFDELRPVAGEVTIEKIHPGAFTQTTLKQELDKLGRNKIVLVGYMAHACVSTTAREGSQEGYDVFVVEDAIGARDIPGATADVVVKVVCAELADVFGTVIKSGDII</sequence>
<keyword evidence="5" id="KW-1185">Reference proteome</keyword>
<organism evidence="4 5">
    <name type="scientific">Mycena indigotica</name>
    <dbReference type="NCBI Taxonomy" id="2126181"/>
    <lineage>
        <taxon>Eukaryota</taxon>
        <taxon>Fungi</taxon>
        <taxon>Dikarya</taxon>
        <taxon>Basidiomycota</taxon>
        <taxon>Agaricomycotina</taxon>
        <taxon>Agaricomycetes</taxon>
        <taxon>Agaricomycetidae</taxon>
        <taxon>Agaricales</taxon>
        <taxon>Marasmiineae</taxon>
        <taxon>Mycenaceae</taxon>
        <taxon>Mycena</taxon>
    </lineage>
</organism>
<dbReference type="AlphaFoldDB" id="A0A8H6TCG2"/>
<dbReference type="Gene3D" id="3.40.50.850">
    <property type="entry name" value="Isochorismatase-like"/>
    <property type="match status" value="1"/>
</dbReference>
<evidence type="ECO:0000256" key="2">
    <source>
        <dbReference type="ARBA" id="ARBA00022801"/>
    </source>
</evidence>
<keyword evidence="2" id="KW-0378">Hydrolase</keyword>
<dbReference type="EMBL" id="JACAZF010000001">
    <property type="protein sequence ID" value="KAF7314901.1"/>
    <property type="molecule type" value="Genomic_DNA"/>
</dbReference>
<dbReference type="GeneID" id="59339530"/>
<dbReference type="PANTHER" id="PTHR43540">
    <property type="entry name" value="PEROXYUREIDOACRYLATE/UREIDOACRYLATE AMIDOHYDROLASE-RELATED"/>
    <property type="match status" value="1"/>
</dbReference>
<dbReference type="InterPro" id="IPR036380">
    <property type="entry name" value="Isochorismatase-like_sf"/>
</dbReference>
<comment type="caution">
    <text evidence="4">The sequence shown here is derived from an EMBL/GenBank/DDBJ whole genome shotgun (WGS) entry which is preliminary data.</text>
</comment>
<accession>A0A8H6TCG2</accession>
<protein>
    <submittedName>
        <fullName evidence="4">Putative isochorismatase family protein</fullName>
    </submittedName>
</protein>
<dbReference type="GO" id="GO:0016787">
    <property type="term" value="F:hydrolase activity"/>
    <property type="evidence" value="ECO:0007669"/>
    <property type="project" value="UniProtKB-KW"/>
</dbReference>
<dbReference type="OrthoDB" id="245563at2759"/>
<reference evidence="4" key="1">
    <citation type="submission" date="2020-05" db="EMBL/GenBank/DDBJ databases">
        <title>Mycena genomes resolve the evolution of fungal bioluminescence.</title>
        <authorList>
            <person name="Tsai I.J."/>
        </authorList>
    </citation>
    <scope>NUCLEOTIDE SEQUENCE</scope>
    <source>
        <strain evidence="4">171206Taipei</strain>
    </source>
</reference>
<evidence type="ECO:0000313" key="5">
    <source>
        <dbReference type="Proteomes" id="UP000636479"/>
    </source>
</evidence>
<proteinExistence type="inferred from homology"/>
<dbReference type="PANTHER" id="PTHR43540:SF15">
    <property type="entry name" value="BLR5631 PROTEIN"/>
    <property type="match status" value="1"/>
</dbReference>
<dbReference type="Proteomes" id="UP000636479">
    <property type="component" value="Unassembled WGS sequence"/>
</dbReference>
<feature type="domain" description="Isochorismatase-like" evidence="3">
    <location>
        <begin position="24"/>
        <end position="164"/>
    </location>
</feature>